<protein>
    <recommendedName>
        <fullName evidence="2">Ubiquitin-like-conjugating enzyme ATG10</fullName>
    </recommendedName>
    <alternativeName>
        <fullName evidence="7">Autophagy-related protein 10</fullName>
    </alternativeName>
</protein>
<accession>A0A9P8QTT2</accession>
<keyword evidence="8" id="KW-1133">Transmembrane helix</keyword>
<gene>
    <name evidence="9" type="ORF">Trco_001984</name>
</gene>
<sequence length="235" mass="26517">MDIKDFPFLSPEEFSEVCHHFDSRYCRATLGHVRKKWKLRLCTSLDLTYATSSGYTTYIQIVRPLEETADPDDISLDLGNFSISDRSADDRFLQGDDDMIDAEESDAKLIQQKATPGFGHVSYEVHLHPTYRVPCLWFSLHNLPPEEPAFNIDTVFRRLVPDNYKDGLRRGVGGIGGISADHHPITGVPSFFLHPCLLGDAISSFKCSRENYLMIWFGLVGGCVGLWVPKEMATQ</sequence>
<evidence type="ECO:0000256" key="6">
    <source>
        <dbReference type="ARBA" id="ARBA00023006"/>
    </source>
</evidence>
<dbReference type="GO" id="GO:0032446">
    <property type="term" value="P:protein modification by small protein conjugation"/>
    <property type="evidence" value="ECO:0007669"/>
    <property type="project" value="TreeGrafter"/>
</dbReference>
<evidence type="ECO:0000256" key="2">
    <source>
        <dbReference type="ARBA" id="ARBA00021099"/>
    </source>
</evidence>
<keyword evidence="8" id="KW-0812">Transmembrane</keyword>
<organism evidence="9 10">
    <name type="scientific">Trichoderma cornu-damae</name>
    <dbReference type="NCBI Taxonomy" id="654480"/>
    <lineage>
        <taxon>Eukaryota</taxon>
        <taxon>Fungi</taxon>
        <taxon>Dikarya</taxon>
        <taxon>Ascomycota</taxon>
        <taxon>Pezizomycotina</taxon>
        <taxon>Sordariomycetes</taxon>
        <taxon>Hypocreomycetidae</taxon>
        <taxon>Hypocreales</taxon>
        <taxon>Hypocreaceae</taxon>
        <taxon>Trichoderma</taxon>
    </lineage>
</organism>
<evidence type="ECO:0000256" key="4">
    <source>
        <dbReference type="ARBA" id="ARBA00022786"/>
    </source>
</evidence>
<dbReference type="GO" id="GO:0061651">
    <property type="term" value="F:Atg12 conjugating enzyme activity"/>
    <property type="evidence" value="ECO:0007669"/>
    <property type="project" value="TreeGrafter"/>
</dbReference>
<keyword evidence="5" id="KW-0653">Protein transport</keyword>
<name>A0A9P8QTT2_9HYPO</name>
<keyword evidence="10" id="KW-1185">Reference proteome</keyword>
<dbReference type="GO" id="GO:0000045">
    <property type="term" value="P:autophagosome assembly"/>
    <property type="evidence" value="ECO:0007669"/>
    <property type="project" value="TreeGrafter"/>
</dbReference>
<dbReference type="GO" id="GO:0005829">
    <property type="term" value="C:cytosol"/>
    <property type="evidence" value="ECO:0007669"/>
    <property type="project" value="TreeGrafter"/>
</dbReference>
<dbReference type="InterPro" id="IPR007135">
    <property type="entry name" value="Atg3/Atg10"/>
</dbReference>
<dbReference type="Pfam" id="PF03987">
    <property type="entry name" value="Autophagy_act_C"/>
    <property type="match status" value="1"/>
</dbReference>
<dbReference type="EMBL" id="JAIWOZ010000002">
    <property type="protein sequence ID" value="KAH6608638.1"/>
    <property type="molecule type" value="Genomic_DNA"/>
</dbReference>
<evidence type="ECO:0000313" key="9">
    <source>
        <dbReference type="EMBL" id="KAH6608638.1"/>
    </source>
</evidence>
<dbReference type="PANTHER" id="PTHR14957:SF1">
    <property type="entry name" value="UBIQUITIN-LIKE-CONJUGATING ENZYME ATG10"/>
    <property type="match status" value="1"/>
</dbReference>
<feature type="transmembrane region" description="Helical" evidence="8">
    <location>
        <begin position="212"/>
        <end position="229"/>
    </location>
</feature>
<dbReference type="PANTHER" id="PTHR14957">
    <property type="entry name" value="UBIQUITIN-LIKE-CONJUGATING ENZYME ATG10"/>
    <property type="match status" value="1"/>
</dbReference>
<evidence type="ECO:0000256" key="7">
    <source>
        <dbReference type="ARBA" id="ARBA00029833"/>
    </source>
</evidence>
<keyword evidence="4" id="KW-0833">Ubl conjugation pathway</keyword>
<dbReference type="Gene3D" id="3.30.1460.50">
    <property type="match status" value="1"/>
</dbReference>
<dbReference type="AlphaFoldDB" id="A0A9P8QTT2"/>
<comment type="caution">
    <text evidence="9">The sequence shown here is derived from an EMBL/GenBank/DDBJ whole genome shotgun (WGS) entry which is preliminary data.</text>
</comment>
<evidence type="ECO:0000256" key="3">
    <source>
        <dbReference type="ARBA" id="ARBA00022679"/>
    </source>
</evidence>
<reference evidence="9" key="1">
    <citation type="submission" date="2021-08" db="EMBL/GenBank/DDBJ databases">
        <title>Chromosome-Level Trichoderma cornu-damae using Hi-C Data.</title>
        <authorList>
            <person name="Kim C.S."/>
        </authorList>
    </citation>
    <scope>NUCLEOTIDE SEQUENCE</scope>
    <source>
        <strain evidence="9">KA19-0412C</strain>
    </source>
</reference>
<proteinExistence type="inferred from homology"/>
<keyword evidence="8" id="KW-0472">Membrane</keyword>
<evidence type="ECO:0000256" key="1">
    <source>
        <dbReference type="ARBA" id="ARBA00005696"/>
    </source>
</evidence>
<dbReference type="GO" id="GO:0000422">
    <property type="term" value="P:autophagy of mitochondrion"/>
    <property type="evidence" value="ECO:0007669"/>
    <property type="project" value="TreeGrafter"/>
</dbReference>
<keyword evidence="3" id="KW-0808">Transferase</keyword>
<evidence type="ECO:0000256" key="8">
    <source>
        <dbReference type="SAM" id="Phobius"/>
    </source>
</evidence>
<evidence type="ECO:0000256" key="5">
    <source>
        <dbReference type="ARBA" id="ARBA00022927"/>
    </source>
</evidence>
<dbReference type="GO" id="GO:0015031">
    <property type="term" value="P:protein transport"/>
    <property type="evidence" value="ECO:0007669"/>
    <property type="project" value="UniProtKB-KW"/>
</dbReference>
<comment type="similarity">
    <text evidence="1">Belongs to the ATG10 family.</text>
</comment>
<keyword evidence="5" id="KW-0813">Transport</keyword>
<keyword evidence="6" id="KW-0072">Autophagy</keyword>
<dbReference type="Proteomes" id="UP000827724">
    <property type="component" value="Unassembled WGS sequence"/>
</dbReference>
<dbReference type="OrthoDB" id="4089664at2759"/>
<evidence type="ECO:0000313" key="10">
    <source>
        <dbReference type="Proteomes" id="UP000827724"/>
    </source>
</evidence>